<evidence type="ECO:0000313" key="2">
    <source>
        <dbReference type="EMBL" id="KAJ8886869.1"/>
    </source>
</evidence>
<comment type="caution">
    <text evidence="2">The sequence shown here is derived from an EMBL/GenBank/DDBJ whole genome shotgun (WGS) entry which is preliminary data.</text>
</comment>
<keyword evidence="1" id="KW-0472">Membrane</keyword>
<evidence type="ECO:0008006" key="4">
    <source>
        <dbReference type="Google" id="ProtNLM"/>
    </source>
</evidence>
<keyword evidence="1" id="KW-1133">Transmembrane helix</keyword>
<accession>A0ABQ9HRY9</accession>
<proteinExistence type="predicted"/>
<evidence type="ECO:0000313" key="3">
    <source>
        <dbReference type="Proteomes" id="UP001159363"/>
    </source>
</evidence>
<gene>
    <name evidence="2" type="ORF">PR048_013081</name>
</gene>
<protein>
    <recommendedName>
        <fullName evidence="4">ABC transmembrane type-1 domain-containing protein</fullName>
    </recommendedName>
</protein>
<organism evidence="2 3">
    <name type="scientific">Dryococelus australis</name>
    <dbReference type="NCBI Taxonomy" id="614101"/>
    <lineage>
        <taxon>Eukaryota</taxon>
        <taxon>Metazoa</taxon>
        <taxon>Ecdysozoa</taxon>
        <taxon>Arthropoda</taxon>
        <taxon>Hexapoda</taxon>
        <taxon>Insecta</taxon>
        <taxon>Pterygota</taxon>
        <taxon>Neoptera</taxon>
        <taxon>Polyneoptera</taxon>
        <taxon>Phasmatodea</taxon>
        <taxon>Verophasmatodea</taxon>
        <taxon>Anareolatae</taxon>
        <taxon>Phasmatidae</taxon>
        <taxon>Eurycanthinae</taxon>
        <taxon>Dryococelus</taxon>
    </lineage>
</organism>
<dbReference type="EMBL" id="JARBHB010000004">
    <property type="protein sequence ID" value="KAJ8886869.1"/>
    <property type="molecule type" value="Genomic_DNA"/>
</dbReference>
<feature type="transmembrane region" description="Helical" evidence="1">
    <location>
        <begin position="54"/>
        <end position="73"/>
    </location>
</feature>
<name>A0ABQ9HRY9_9NEOP</name>
<evidence type="ECO:0000256" key="1">
    <source>
        <dbReference type="SAM" id="Phobius"/>
    </source>
</evidence>
<reference evidence="2 3" key="1">
    <citation type="submission" date="2023-02" db="EMBL/GenBank/DDBJ databases">
        <title>LHISI_Scaffold_Assembly.</title>
        <authorList>
            <person name="Stuart O.P."/>
            <person name="Cleave R."/>
            <person name="Magrath M.J.L."/>
            <person name="Mikheyev A.S."/>
        </authorList>
    </citation>
    <scope>NUCLEOTIDE SEQUENCE [LARGE SCALE GENOMIC DNA]</scope>
    <source>
        <strain evidence="2">Daus_M_001</strain>
        <tissue evidence="2">Leg muscle</tissue>
    </source>
</reference>
<keyword evidence="1" id="KW-0812">Transmembrane</keyword>
<keyword evidence="3" id="KW-1185">Reference proteome</keyword>
<sequence>MEVEITAEAYVYIHLNVLKEQIKIKIKKEWQVNTNFLSVQELHKNLIGGFRNNICQLGGPLVGIVAVVLWFLASGDSFTRLQYLFRISKQTISEIIIGRDFEKNLELTSCFGCIDDKHIDIQA</sequence>
<dbReference type="Proteomes" id="UP001159363">
    <property type="component" value="Chromosome X"/>
</dbReference>